<gene>
    <name evidence="8" type="ORF">CHS0354_032337</name>
</gene>
<dbReference type="PANTHER" id="PTHR11471:SF13">
    <property type="entry name" value="TNF FAMILY PROFILE DOMAIN-CONTAINING PROTEIN"/>
    <property type="match status" value="1"/>
</dbReference>
<evidence type="ECO:0000259" key="7">
    <source>
        <dbReference type="PROSITE" id="PS50049"/>
    </source>
</evidence>
<evidence type="ECO:0000256" key="2">
    <source>
        <dbReference type="ARBA" id="ARBA00008670"/>
    </source>
</evidence>
<feature type="region of interest" description="Disordered" evidence="5">
    <location>
        <begin position="1"/>
        <end position="20"/>
    </location>
</feature>
<reference evidence="8" key="1">
    <citation type="journal article" date="2021" name="Genome Biol. Evol.">
        <title>A High-Quality Reference Genome for a Parasitic Bivalve with Doubly Uniparental Inheritance (Bivalvia: Unionida).</title>
        <authorList>
            <person name="Smith C.H."/>
        </authorList>
    </citation>
    <scope>NUCLEOTIDE SEQUENCE</scope>
    <source>
        <strain evidence="8">CHS0354</strain>
    </source>
</reference>
<dbReference type="EMBL" id="JAEAOA010001913">
    <property type="protein sequence ID" value="KAK3609993.1"/>
    <property type="molecule type" value="Genomic_DNA"/>
</dbReference>
<keyword evidence="6" id="KW-1133">Transmembrane helix</keyword>
<dbReference type="GO" id="GO:0005164">
    <property type="term" value="F:tumor necrosis factor receptor binding"/>
    <property type="evidence" value="ECO:0007669"/>
    <property type="project" value="InterPro"/>
</dbReference>
<evidence type="ECO:0000313" key="8">
    <source>
        <dbReference type="EMBL" id="KAK3609993.1"/>
    </source>
</evidence>
<evidence type="ECO:0000256" key="6">
    <source>
        <dbReference type="SAM" id="Phobius"/>
    </source>
</evidence>
<proteinExistence type="inferred from homology"/>
<keyword evidence="4 6" id="KW-0472">Membrane</keyword>
<keyword evidence="9" id="KW-1185">Reference proteome</keyword>
<evidence type="ECO:0000256" key="5">
    <source>
        <dbReference type="SAM" id="MobiDB-lite"/>
    </source>
</evidence>
<dbReference type="GO" id="GO:0005615">
    <property type="term" value="C:extracellular space"/>
    <property type="evidence" value="ECO:0007669"/>
    <property type="project" value="UniProtKB-KW"/>
</dbReference>
<dbReference type="InterPro" id="IPR008983">
    <property type="entry name" value="Tumour_necrosis_fac-like_dom"/>
</dbReference>
<feature type="domain" description="THD" evidence="7">
    <location>
        <begin position="250"/>
        <end position="389"/>
    </location>
</feature>
<comment type="subcellular location">
    <subcellularLocation>
        <location evidence="1">Membrane</location>
    </subcellularLocation>
</comment>
<name>A0AAE0THC2_9BIVA</name>
<dbReference type="Proteomes" id="UP001195483">
    <property type="component" value="Unassembled WGS sequence"/>
</dbReference>
<dbReference type="InterPro" id="IPR006052">
    <property type="entry name" value="TNF_dom"/>
</dbReference>
<keyword evidence="3" id="KW-0202">Cytokine</keyword>
<dbReference type="GO" id="GO:0006955">
    <property type="term" value="P:immune response"/>
    <property type="evidence" value="ECO:0007669"/>
    <property type="project" value="InterPro"/>
</dbReference>
<dbReference type="GO" id="GO:0016020">
    <property type="term" value="C:membrane"/>
    <property type="evidence" value="ECO:0007669"/>
    <property type="project" value="UniProtKB-SubCell"/>
</dbReference>
<accession>A0AAE0THC2</accession>
<keyword evidence="6" id="KW-0812">Transmembrane</keyword>
<dbReference type="PROSITE" id="PS50049">
    <property type="entry name" value="THD_2"/>
    <property type="match status" value="1"/>
</dbReference>
<reference evidence="8" key="2">
    <citation type="journal article" date="2021" name="Genome Biol. Evol.">
        <title>Developing a high-quality reference genome for a parasitic bivalve with doubly uniparental inheritance (Bivalvia: Unionida).</title>
        <authorList>
            <person name="Smith C.H."/>
        </authorList>
    </citation>
    <scope>NUCLEOTIDE SEQUENCE</scope>
    <source>
        <strain evidence="8">CHS0354</strain>
        <tissue evidence="8">Mantle</tissue>
    </source>
</reference>
<dbReference type="Gene3D" id="2.60.120.40">
    <property type="match status" value="1"/>
</dbReference>
<sequence>MTRAFDNASQENAEPDHQDIAECQEEYVVLMKSEQESHEHAQNRHLYVGESKTFDSSNSSVDSGYETKDLSQCQLILINVAPQEKQRLGRSLDVNQDAEKASFHLHGAEIENKCANRQRVWKPKCVHICLSLSFVLNIVLLLVVVLLATNVINIVEFGGENCDLSKRVLQDSLCIPCNNLGSQVMAEDTLFDFISSGGFKFCCVRNAAIQTFFLLMAQEGYTSEATINRRTALNNAEVNRTLNNWRSREIAAHLYVNTTSLPEKLTWTTDVGFGSAFLSGITLTQESRLMVPIAGYYFIYSAVTFECQHNSKTHIHLINRQHRWRPNAGVQQLLLSKSSECGPDGFYTSFLSGVLKLTGNDEISVNLTEDSISSVYASSLSSFFGGYVL</sequence>
<evidence type="ECO:0000256" key="1">
    <source>
        <dbReference type="ARBA" id="ARBA00004370"/>
    </source>
</evidence>
<comment type="similarity">
    <text evidence="2">Belongs to the tumor necrosis factor family.</text>
</comment>
<dbReference type="Pfam" id="PF00229">
    <property type="entry name" value="TNF"/>
    <property type="match status" value="1"/>
</dbReference>
<evidence type="ECO:0000256" key="3">
    <source>
        <dbReference type="ARBA" id="ARBA00022514"/>
    </source>
</evidence>
<dbReference type="PANTHER" id="PTHR11471">
    <property type="entry name" value="TUMOR NECROSIS FACTOR FAMILY MEMBER"/>
    <property type="match status" value="1"/>
</dbReference>
<dbReference type="GO" id="GO:0005125">
    <property type="term" value="F:cytokine activity"/>
    <property type="evidence" value="ECO:0007669"/>
    <property type="project" value="UniProtKB-KW"/>
</dbReference>
<feature type="transmembrane region" description="Helical" evidence="6">
    <location>
        <begin position="125"/>
        <end position="148"/>
    </location>
</feature>
<evidence type="ECO:0000256" key="4">
    <source>
        <dbReference type="ARBA" id="ARBA00023136"/>
    </source>
</evidence>
<evidence type="ECO:0000313" key="9">
    <source>
        <dbReference type="Proteomes" id="UP001195483"/>
    </source>
</evidence>
<comment type="caution">
    <text evidence="8">The sequence shown here is derived from an EMBL/GenBank/DDBJ whole genome shotgun (WGS) entry which is preliminary data.</text>
</comment>
<dbReference type="SMART" id="SM00207">
    <property type="entry name" value="TNF"/>
    <property type="match status" value="1"/>
</dbReference>
<dbReference type="SUPFAM" id="SSF49842">
    <property type="entry name" value="TNF-like"/>
    <property type="match status" value="1"/>
</dbReference>
<dbReference type="AlphaFoldDB" id="A0AAE0THC2"/>
<reference evidence="8" key="3">
    <citation type="submission" date="2023-05" db="EMBL/GenBank/DDBJ databases">
        <authorList>
            <person name="Smith C.H."/>
        </authorList>
    </citation>
    <scope>NUCLEOTIDE SEQUENCE</scope>
    <source>
        <strain evidence="8">CHS0354</strain>
        <tissue evidence="8">Mantle</tissue>
    </source>
</reference>
<organism evidence="8 9">
    <name type="scientific">Potamilus streckersoni</name>
    <dbReference type="NCBI Taxonomy" id="2493646"/>
    <lineage>
        <taxon>Eukaryota</taxon>
        <taxon>Metazoa</taxon>
        <taxon>Spiralia</taxon>
        <taxon>Lophotrochozoa</taxon>
        <taxon>Mollusca</taxon>
        <taxon>Bivalvia</taxon>
        <taxon>Autobranchia</taxon>
        <taxon>Heteroconchia</taxon>
        <taxon>Palaeoheterodonta</taxon>
        <taxon>Unionida</taxon>
        <taxon>Unionoidea</taxon>
        <taxon>Unionidae</taxon>
        <taxon>Ambleminae</taxon>
        <taxon>Lampsilini</taxon>
        <taxon>Potamilus</taxon>
    </lineage>
</organism>
<protein>
    <recommendedName>
        <fullName evidence="7">THD domain-containing protein</fullName>
    </recommendedName>
</protein>